<evidence type="ECO:0000313" key="2">
    <source>
        <dbReference type="EMBL" id="PLW08073.1"/>
    </source>
</evidence>
<name>A0A2N5S4A5_9BASI</name>
<gene>
    <name evidence="2" type="ORF">PCASD_22760</name>
</gene>
<protein>
    <submittedName>
        <fullName evidence="2">Uncharacterized protein</fullName>
    </submittedName>
</protein>
<reference evidence="2 3" key="1">
    <citation type="submission" date="2017-11" db="EMBL/GenBank/DDBJ databases">
        <title>De novo assembly and phasing of dikaryotic genomes from two isolates of Puccinia coronata f. sp. avenae, the causal agent of oat crown rust.</title>
        <authorList>
            <person name="Miller M.E."/>
            <person name="Zhang Y."/>
            <person name="Omidvar V."/>
            <person name="Sperschneider J."/>
            <person name="Schwessinger B."/>
            <person name="Raley C."/>
            <person name="Palmer J.M."/>
            <person name="Garnica D."/>
            <person name="Upadhyaya N."/>
            <person name="Rathjen J."/>
            <person name="Taylor J.M."/>
            <person name="Park R.F."/>
            <person name="Dodds P.N."/>
            <person name="Hirsch C.D."/>
            <person name="Kianian S.F."/>
            <person name="Figueroa M."/>
        </authorList>
    </citation>
    <scope>NUCLEOTIDE SEQUENCE [LARGE SCALE GENOMIC DNA]</scope>
    <source>
        <strain evidence="2">12SD80</strain>
    </source>
</reference>
<accession>A0A2N5S4A5</accession>
<feature type="compositionally biased region" description="Polar residues" evidence="1">
    <location>
        <begin position="258"/>
        <end position="282"/>
    </location>
</feature>
<sequence length="504" mass="56374">MPTARPRAACPPDRILEPVSADGGDSWALQSGLLLRPSEGSLQDSQRIQLKAQTDIMYSFSSQSDFDGQIVKTVSTCVRGHLLYGICLLEAESWRVPHPDTRNDESFSRSSPNSGYHLDLRSFLVHREDYQIGRKTHLGVMNPSSLVAFIRIPPPSDASHSNYPHDHPSSTNTPAYTSSSNSHHDQLDSSIWGMPEANLGSNHFGYNLHGWNPVNADASCSVNQPSYSVYHPGSTGAHGVLEPGISYSFSFDGDLQSANDNTPWHHQFESNPVPNAPSNSYRRPTGSKKLKKPKVPLSSMLKPHGQSILSSTEPATSFGLPIPRFTKKFLKKAGESSKLHHENSIEKLQTHLKSLGEEQPVVLNDDTNFYKFCEGFHLIKPTQGQNKAGMTYNQTSFFLNEREVITLILPPMKMEGLDARFQWYAKLANTISNRPKSQEDHQLQKLAESFPFTKPTTPQAVNATLWKFVAAWARKYRPRMLLTVRKEKPKSGTGCYKLYQRNIL</sequence>
<feature type="region of interest" description="Disordered" evidence="1">
    <location>
        <begin position="258"/>
        <end position="312"/>
    </location>
</feature>
<feature type="region of interest" description="Disordered" evidence="1">
    <location>
        <begin position="157"/>
        <end position="189"/>
    </location>
</feature>
<dbReference type="Proteomes" id="UP000235392">
    <property type="component" value="Unassembled WGS sequence"/>
</dbReference>
<feature type="compositionally biased region" description="Basic residues" evidence="1">
    <location>
        <begin position="285"/>
        <end position="294"/>
    </location>
</feature>
<evidence type="ECO:0000256" key="1">
    <source>
        <dbReference type="SAM" id="MobiDB-lite"/>
    </source>
</evidence>
<dbReference type="EMBL" id="PGCI01001087">
    <property type="protein sequence ID" value="PLW08073.1"/>
    <property type="molecule type" value="Genomic_DNA"/>
</dbReference>
<evidence type="ECO:0000313" key="3">
    <source>
        <dbReference type="Proteomes" id="UP000235392"/>
    </source>
</evidence>
<comment type="caution">
    <text evidence="2">The sequence shown here is derived from an EMBL/GenBank/DDBJ whole genome shotgun (WGS) entry which is preliminary data.</text>
</comment>
<proteinExistence type="predicted"/>
<dbReference type="AlphaFoldDB" id="A0A2N5S4A5"/>
<feature type="compositionally biased region" description="Polar residues" evidence="1">
    <location>
        <begin position="169"/>
        <end position="181"/>
    </location>
</feature>
<organism evidence="2 3">
    <name type="scientific">Puccinia coronata f. sp. avenae</name>
    <dbReference type="NCBI Taxonomy" id="200324"/>
    <lineage>
        <taxon>Eukaryota</taxon>
        <taxon>Fungi</taxon>
        <taxon>Dikarya</taxon>
        <taxon>Basidiomycota</taxon>
        <taxon>Pucciniomycotina</taxon>
        <taxon>Pucciniomycetes</taxon>
        <taxon>Pucciniales</taxon>
        <taxon>Pucciniaceae</taxon>
        <taxon>Puccinia</taxon>
    </lineage>
</organism>